<dbReference type="EMBL" id="JAWIIJ010000008">
    <property type="protein sequence ID" value="MDV2079569.1"/>
    <property type="molecule type" value="Genomic_DNA"/>
</dbReference>
<keyword evidence="5" id="KW-1185">Reference proteome</keyword>
<dbReference type="InterPro" id="IPR038482">
    <property type="entry name" value="Tp34-type_sf"/>
</dbReference>
<accession>A0ABU3VZ92</accession>
<comment type="similarity">
    <text evidence="1">Belongs to the UPF0423 family.</text>
</comment>
<comment type="caution">
    <text evidence="4">The sequence shown here is derived from an EMBL/GenBank/DDBJ whole genome shotgun (WGS) entry which is preliminary data.</text>
</comment>
<feature type="chain" id="PRO_5045843652" evidence="3">
    <location>
        <begin position="21"/>
        <end position="171"/>
    </location>
</feature>
<dbReference type="Proteomes" id="UP001269819">
    <property type="component" value="Unassembled WGS sequence"/>
</dbReference>
<reference evidence="4 5" key="1">
    <citation type="submission" date="2023-10" db="EMBL/GenBank/DDBJ databases">
        <title>Characteristics and mechanism of a salt-tolerant marine origin heterotrophic nitrifying- aerobic denitrifying bacteria Marinobacter xestospongiae HN1.</title>
        <authorList>
            <person name="Qi R."/>
        </authorList>
    </citation>
    <scope>NUCLEOTIDE SEQUENCE [LARGE SCALE GENOMIC DNA]</scope>
    <source>
        <strain evidence="4 5">HN1</strain>
    </source>
</reference>
<dbReference type="Gene3D" id="2.60.40.2480">
    <property type="entry name" value="Periplasmic metal-binding protein Tp34-type"/>
    <property type="match status" value="1"/>
</dbReference>
<dbReference type="PIRSF" id="PIRSF017018">
    <property type="entry name" value="Tp34"/>
    <property type="match status" value="1"/>
</dbReference>
<feature type="signal peptide" evidence="3">
    <location>
        <begin position="1"/>
        <end position="20"/>
    </location>
</feature>
<proteinExistence type="inferred from homology"/>
<evidence type="ECO:0000256" key="2">
    <source>
        <dbReference type="ARBA" id="ARBA00022729"/>
    </source>
</evidence>
<gene>
    <name evidence="4" type="ORF">RYS15_12820</name>
</gene>
<evidence type="ECO:0000313" key="4">
    <source>
        <dbReference type="EMBL" id="MDV2079569.1"/>
    </source>
</evidence>
<dbReference type="RefSeq" id="WP_316974098.1">
    <property type="nucleotide sequence ID" value="NZ_JAWIIJ010000008.1"/>
</dbReference>
<keyword evidence="2 3" id="KW-0732">Signal</keyword>
<protein>
    <submittedName>
        <fullName evidence="4">Iron transporter</fullName>
    </submittedName>
</protein>
<evidence type="ECO:0000256" key="3">
    <source>
        <dbReference type="SAM" id="SignalP"/>
    </source>
</evidence>
<organism evidence="4 5">
    <name type="scientific">Marinobacter xestospongiae</name>
    <dbReference type="NCBI Taxonomy" id="994319"/>
    <lineage>
        <taxon>Bacteria</taxon>
        <taxon>Pseudomonadati</taxon>
        <taxon>Pseudomonadota</taxon>
        <taxon>Gammaproteobacteria</taxon>
        <taxon>Pseudomonadales</taxon>
        <taxon>Marinobacteraceae</taxon>
        <taxon>Marinobacter</taxon>
    </lineage>
</organism>
<sequence length="171" mass="18636">MPRPSLLLAPLLLLSSSAMALEYPIGEPALEHGMEIAAVYLQPVVMEPAGRLPAAEADIHLEADIHALEDNPNGFAPGAWIPYLEIDYVLTKAGSGTAIEGRFMPMIASDGTHYGDNVRLNGPGEYHLTYTIRTPRLMRHIDNETGVDAWFDTFSVDYTFVYAGVGKKGGY</sequence>
<evidence type="ECO:0000313" key="5">
    <source>
        <dbReference type="Proteomes" id="UP001269819"/>
    </source>
</evidence>
<name>A0ABU3VZ92_9GAMM</name>
<dbReference type="InterPro" id="IPR018470">
    <property type="entry name" value="Metal-bd_Tp34-typ"/>
</dbReference>
<dbReference type="Pfam" id="PF10634">
    <property type="entry name" value="Iron_transport"/>
    <property type="match status" value="1"/>
</dbReference>
<evidence type="ECO:0000256" key="1">
    <source>
        <dbReference type="ARBA" id="ARBA00010013"/>
    </source>
</evidence>